<evidence type="ECO:0000313" key="4">
    <source>
        <dbReference type="EMBL" id="KAK0428096.1"/>
    </source>
</evidence>
<feature type="domain" description="Major facilitator superfamily (MFS) profile" evidence="3">
    <location>
        <begin position="12"/>
        <end position="434"/>
    </location>
</feature>
<dbReference type="GO" id="GO:0022857">
    <property type="term" value="F:transmembrane transporter activity"/>
    <property type="evidence" value="ECO:0007669"/>
    <property type="project" value="InterPro"/>
</dbReference>
<feature type="transmembrane region" description="Helical" evidence="2">
    <location>
        <begin position="376"/>
        <end position="399"/>
    </location>
</feature>
<dbReference type="Pfam" id="PF07690">
    <property type="entry name" value="MFS_1"/>
    <property type="match status" value="1"/>
</dbReference>
<sequence>MKKTRSNMHYPVFIISMLCMALILANTGLFHFTVICMNPENAKIQSVNGSSPFSPFQESWIFSIVAVGRLAGAPPTVAMINRFGLRVTFTLFGLLSGIATLLMPVFSESFVFQLLVRCVQGLGVTSVYVAHGAIPLAWGSPTEQGFLVSLLSWSYELAPMLSMALSGLFCTSPLGWSGVYYLFGSATILCFIAFFVVYSTSPFKKRFTLPKNSTSAQVFPTGDTQPIENKKLEVPYRSIFSCASVWGVWMTALGDGVGYQMFVMYGPTYINKALHYEIADTGLLAAFPFLISIGTKFIGGVLLDKATCINDHYRILIFTSFAQAAMAICFMVLTFLSSETATLAQTVFTLTIVFSGLHCVGCFSASQRVAKQFNHILTSAMAVENAVVAFLLPGVVALLAPNHSSSEWAHIFYGIVGVLAVSNLTFMMVTKIKPAKWTGPAAIRGQDSKMTTVSQIHC</sequence>
<keyword evidence="2" id="KW-0812">Transmembrane</keyword>
<feature type="transmembrane region" description="Helical" evidence="2">
    <location>
        <begin position="315"/>
        <end position="336"/>
    </location>
</feature>
<dbReference type="InterPro" id="IPR011701">
    <property type="entry name" value="MFS"/>
</dbReference>
<dbReference type="SUPFAM" id="SSF103473">
    <property type="entry name" value="MFS general substrate transporter"/>
    <property type="match status" value="1"/>
</dbReference>
<comment type="caution">
    <text evidence="4">The sequence shown here is derived from an EMBL/GenBank/DDBJ whole genome shotgun (WGS) entry which is preliminary data.</text>
</comment>
<dbReference type="Gene3D" id="1.20.1250.20">
    <property type="entry name" value="MFS general substrate transporter like domains"/>
    <property type="match status" value="2"/>
</dbReference>
<feature type="transmembrane region" description="Helical" evidence="2">
    <location>
        <begin position="411"/>
        <end position="429"/>
    </location>
</feature>
<accession>A0AA39IQZ4</accession>
<evidence type="ECO:0000259" key="3">
    <source>
        <dbReference type="PROSITE" id="PS50850"/>
    </source>
</evidence>
<comment type="subcellular location">
    <subcellularLocation>
        <location evidence="1">Membrane</location>
        <topology evidence="1">Multi-pass membrane protein</topology>
    </subcellularLocation>
</comment>
<feature type="transmembrane region" description="Helical" evidence="2">
    <location>
        <begin position="12"/>
        <end position="32"/>
    </location>
</feature>
<dbReference type="PANTHER" id="PTHR45757:SF11">
    <property type="entry name" value="MAJOR FACILITATOR SUPERFAMILY (MFS) PROFILE DOMAIN-CONTAINING PROTEIN"/>
    <property type="match status" value="1"/>
</dbReference>
<dbReference type="GO" id="GO:0016020">
    <property type="term" value="C:membrane"/>
    <property type="evidence" value="ECO:0007669"/>
    <property type="project" value="UniProtKB-SubCell"/>
</dbReference>
<reference evidence="4" key="1">
    <citation type="submission" date="2023-06" db="EMBL/GenBank/DDBJ databases">
        <title>Genomic analysis of the entomopathogenic nematode Steinernema hermaphroditum.</title>
        <authorList>
            <person name="Schwarz E.M."/>
            <person name="Heppert J.K."/>
            <person name="Baniya A."/>
            <person name="Schwartz H.T."/>
            <person name="Tan C.-H."/>
            <person name="Antoshechkin I."/>
            <person name="Sternberg P.W."/>
            <person name="Goodrich-Blair H."/>
            <person name="Dillman A.R."/>
        </authorList>
    </citation>
    <scope>NUCLEOTIDE SEQUENCE</scope>
    <source>
        <strain evidence="4">PS9179</strain>
        <tissue evidence="4">Whole animal</tissue>
    </source>
</reference>
<dbReference type="Proteomes" id="UP001175271">
    <property type="component" value="Unassembled WGS sequence"/>
</dbReference>
<dbReference type="PANTHER" id="PTHR45757">
    <property type="entry name" value="PROTEIN CBG23364-RELATED"/>
    <property type="match status" value="1"/>
</dbReference>
<keyword evidence="2" id="KW-1133">Transmembrane helix</keyword>
<dbReference type="InterPro" id="IPR020846">
    <property type="entry name" value="MFS_dom"/>
</dbReference>
<protein>
    <recommendedName>
        <fullName evidence="3">Major facilitator superfamily (MFS) profile domain-containing protein</fullName>
    </recommendedName>
</protein>
<name>A0AA39IQZ4_9BILA</name>
<gene>
    <name evidence="4" type="ORF">QR680_010602</name>
</gene>
<feature type="transmembrane region" description="Helical" evidence="2">
    <location>
        <begin position="178"/>
        <end position="198"/>
    </location>
</feature>
<keyword evidence="5" id="KW-1185">Reference proteome</keyword>
<evidence type="ECO:0000256" key="1">
    <source>
        <dbReference type="ARBA" id="ARBA00004141"/>
    </source>
</evidence>
<organism evidence="4 5">
    <name type="scientific">Steinernema hermaphroditum</name>
    <dbReference type="NCBI Taxonomy" id="289476"/>
    <lineage>
        <taxon>Eukaryota</taxon>
        <taxon>Metazoa</taxon>
        <taxon>Ecdysozoa</taxon>
        <taxon>Nematoda</taxon>
        <taxon>Chromadorea</taxon>
        <taxon>Rhabditida</taxon>
        <taxon>Tylenchina</taxon>
        <taxon>Panagrolaimomorpha</taxon>
        <taxon>Strongyloidoidea</taxon>
        <taxon>Steinernematidae</taxon>
        <taxon>Steinernema</taxon>
    </lineage>
</organism>
<evidence type="ECO:0000256" key="2">
    <source>
        <dbReference type="SAM" id="Phobius"/>
    </source>
</evidence>
<proteinExistence type="predicted"/>
<dbReference type="InterPro" id="IPR036259">
    <property type="entry name" value="MFS_trans_sf"/>
</dbReference>
<dbReference type="PROSITE" id="PS50850">
    <property type="entry name" value="MFS"/>
    <property type="match status" value="1"/>
</dbReference>
<feature type="transmembrane region" description="Helical" evidence="2">
    <location>
        <begin position="87"/>
        <end position="106"/>
    </location>
</feature>
<keyword evidence="2" id="KW-0472">Membrane</keyword>
<feature type="transmembrane region" description="Helical" evidence="2">
    <location>
        <begin position="60"/>
        <end position="80"/>
    </location>
</feature>
<dbReference type="AlphaFoldDB" id="A0AA39IQZ4"/>
<feature type="transmembrane region" description="Helical" evidence="2">
    <location>
        <begin position="239"/>
        <end position="262"/>
    </location>
</feature>
<feature type="transmembrane region" description="Helical" evidence="2">
    <location>
        <begin position="282"/>
        <end position="303"/>
    </location>
</feature>
<dbReference type="EMBL" id="JAUCMV010000001">
    <property type="protein sequence ID" value="KAK0428096.1"/>
    <property type="molecule type" value="Genomic_DNA"/>
</dbReference>
<feature type="transmembrane region" description="Helical" evidence="2">
    <location>
        <begin position="342"/>
        <end position="364"/>
    </location>
</feature>
<evidence type="ECO:0000313" key="5">
    <source>
        <dbReference type="Proteomes" id="UP001175271"/>
    </source>
</evidence>